<feature type="compositionally biased region" description="Basic and acidic residues" evidence="1">
    <location>
        <begin position="1"/>
        <end position="20"/>
    </location>
</feature>
<comment type="caution">
    <text evidence="2">The sequence shown here is derived from an EMBL/GenBank/DDBJ whole genome shotgun (WGS) entry which is preliminary data.</text>
</comment>
<protein>
    <submittedName>
        <fullName evidence="2">Uncharacterized protein</fullName>
    </submittedName>
</protein>
<evidence type="ECO:0000313" key="3">
    <source>
        <dbReference type="Proteomes" id="UP000618986"/>
    </source>
</evidence>
<dbReference type="RefSeq" id="WP_184683764.1">
    <property type="nucleotide sequence ID" value="NZ_JACHJC010000001.1"/>
</dbReference>
<evidence type="ECO:0000313" key="2">
    <source>
        <dbReference type="EMBL" id="MBB5112586.1"/>
    </source>
</evidence>
<reference evidence="2 3" key="1">
    <citation type="submission" date="2020-08" db="EMBL/GenBank/DDBJ databases">
        <title>Sequencing the genomes of 1000 actinobacteria strains.</title>
        <authorList>
            <person name="Klenk H.-P."/>
        </authorList>
    </citation>
    <scope>NUCLEOTIDE SEQUENCE [LARGE SCALE GENOMIC DNA]</scope>
    <source>
        <strain evidence="2 3">DSM 43036</strain>
    </source>
</reference>
<gene>
    <name evidence="2" type="ORF">FHU28_002425</name>
</gene>
<dbReference type="EMBL" id="JACHJC010000001">
    <property type="protein sequence ID" value="MBB5112586.1"/>
    <property type="molecule type" value="Genomic_DNA"/>
</dbReference>
<proteinExistence type="predicted"/>
<dbReference type="Proteomes" id="UP000618986">
    <property type="component" value="Unassembled WGS sequence"/>
</dbReference>
<dbReference type="GeneID" id="300292999"/>
<accession>A0ABR6MB32</accession>
<sequence length="56" mass="6042">MDLGDLAHEHPDRVFDRDPVQRSQAGVEDENGVQRALLSVVAGDPCERTTGIEPAA</sequence>
<keyword evidence="3" id="KW-1185">Reference proteome</keyword>
<organism evidence="2 3">
    <name type="scientific">Micromonospora echinospora</name>
    <name type="common">Micromonospora purpurea</name>
    <dbReference type="NCBI Taxonomy" id="1877"/>
    <lineage>
        <taxon>Bacteria</taxon>
        <taxon>Bacillati</taxon>
        <taxon>Actinomycetota</taxon>
        <taxon>Actinomycetes</taxon>
        <taxon>Micromonosporales</taxon>
        <taxon>Micromonosporaceae</taxon>
        <taxon>Micromonospora</taxon>
    </lineage>
</organism>
<evidence type="ECO:0000256" key="1">
    <source>
        <dbReference type="SAM" id="MobiDB-lite"/>
    </source>
</evidence>
<name>A0ABR6MB32_MICEC</name>
<feature type="region of interest" description="Disordered" evidence="1">
    <location>
        <begin position="1"/>
        <end position="31"/>
    </location>
</feature>